<dbReference type="Gene3D" id="1.10.3720.10">
    <property type="entry name" value="MetI-like"/>
    <property type="match status" value="1"/>
</dbReference>
<dbReference type="Pfam" id="PF00528">
    <property type="entry name" value="BPD_transp_1"/>
    <property type="match status" value="1"/>
</dbReference>
<dbReference type="SUPFAM" id="SSF161098">
    <property type="entry name" value="MetI-like"/>
    <property type="match status" value="1"/>
</dbReference>
<comment type="similarity">
    <text evidence="10">Belongs to the binding-protein-dependent transport system permease family. OppBC subfamily.</text>
</comment>
<dbReference type="GO" id="GO:0055085">
    <property type="term" value="P:transmembrane transport"/>
    <property type="evidence" value="ECO:0007669"/>
    <property type="project" value="InterPro"/>
</dbReference>
<dbReference type="InterPro" id="IPR000515">
    <property type="entry name" value="MetI-like"/>
</dbReference>
<evidence type="ECO:0000256" key="12">
    <source>
        <dbReference type="RuleBase" id="RU363032"/>
    </source>
</evidence>
<evidence type="ECO:0000256" key="5">
    <source>
        <dbReference type="ARBA" id="ARBA00022692"/>
    </source>
</evidence>
<dbReference type="PANTHER" id="PTHR43386:SF2">
    <property type="entry name" value="OLIGOPEPTIDE TRANSPORT SYSTEM PERMEASE PROTEIN OPPC"/>
    <property type="match status" value="1"/>
</dbReference>
<keyword evidence="4" id="KW-0997">Cell inner membrane</keyword>
<reference evidence="14 15" key="1">
    <citation type="journal article" date="2009" name="Stand. Genomic Sci.">
        <title>Complete genome sequence of Beutenbergia cavernae type strain (HKI 0122).</title>
        <authorList>
            <person name="Land M."/>
            <person name="Pukall R."/>
            <person name="Abt B."/>
            <person name="Goker M."/>
            <person name="Rohde M."/>
            <person name="Glavina Del Rio T."/>
            <person name="Tice H."/>
            <person name="Copeland A."/>
            <person name="Cheng J.F."/>
            <person name="Lucas S."/>
            <person name="Chen F."/>
            <person name="Nolan M."/>
            <person name="Bruce D."/>
            <person name="Goodwin L."/>
            <person name="Pitluck S."/>
            <person name="Ivanova N."/>
            <person name="Mavromatis K."/>
            <person name="Ovchinnikova G."/>
            <person name="Pati A."/>
            <person name="Chen A."/>
            <person name="Palaniappan K."/>
            <person name="Hauser L."/>
            <person name="Chang Y.J."/>
            <person name="Jefferies C.C."/>
            <person name="Saunders E."/>
            <person name="Brettin T."/>
            <person name="Detter J.C."/>
            <person name="Han C."/>
            <person name="Chain P."/>
            <person name="Bristow J."/>
            <person name="Eisen J.A."/>
            <person name="Markowitz V."/>
            <person name="Hugenholtz P."/>
            <person name="Kyrpides N.C."/>
            <person name="Klenk H.P."/>
            <person name="Lapidus A."/>
        </authorList>
    </citation>
    <scope>NUCLEOTIDE SEQUENCE [LARGE SCALE GENOMIC DNA]</scope>
    <source>
        <strain evidence="15">ATCC BAA-8 / DSM 12333 / NBRC 16432</strain>
    </source>
</reference>
<keyword evidence="3" id="KW-1003">Cell membrane</keyword>
<keyword evidence="5 12" id="KW-0812">Transmembrane</keyword>
<dbReference type="GO" id="GO:0015833">
    <property type="term" value="P:peptide transport"/>
    <property type="evidence" value="ECO:0007669"/>
    <property type="project" value="UniProtKB-KW"/>
</dbReference>
<dbReference type="Pfam" id="PF12911">
    <property type="entry name" value="OppC_N"/>
    <property type="match status" value="1"/>
</dbReference>
<evidence type="ECO:0000259" key="13">
    <source>
        <dbReference type="PROSITE" id="PS50928"/>
    </source>
</evidence>
<dbReference type="PROSITE" id="PS50928">
    <property type="entry name" value="ABC_TM1"/>
    <property type="match status" value="1"/>
</dbReference>
<keyword evidence="7" id="KW-0653">Protein transport</keyword>
<dbReference type="EMBL" id="CP001618">
    <property type="protein sequence ID" value="ACQ79378.1"/>
    <property type="molecule type" value="Genomic_DNA"/>
</dbReference>
<proteinExistence type="inferred from homology"/>
<evidence type="ECO:0000256" key="2">
    <source>
        <dbReference type="ARBA" id="ARBA00022448"/>
    </source>
</evidence>
<dbReference type="KEGG" id="bcv:Bcav_1118"/>
<dbReference type="GO" id="GO:0005886">
    <property type="term" value="C:plasma membrane"/>
    <property type="evidence" value="ECO:0007669"/>
    <property type="project" value="UniProtKB-SubCell"/>
</dbReference>
<dbReference type="InterPro" id="IPR025966">
    <property type="entry name" value="OppC_N"/>
</dbReference>
<dbReference type="OrthoDB" id="6637947at2"/>
<evidence type="ECO:0000256" key="4">
    <source>
        <dbReference type="ARBA" id="ARBA00022519"/>
    </source>
</evidence>
<evidence type="ECO:0000256" key="11">
    <source>
        <dbReference type="ARBA" id="ARBA00072251"/>
    </source>
</evidence>
<feature type="transmembrane region" description="Helical" evidence="12">
    <location>
        <begin position="46"/>
        <end position="71"/>
    </location>
</feature>
<dbReference type="InterPro" id="IPR050366">
    <property type="entry name" value="BP-dependent_transpt_permease"/>
</dbReference>
<evidence type="ECO:0000256" key="8">
    <source>
        <dbReference type="ARBA" id="ARBA00022989"/>
    </source>
</evidence>
<evidence type="ECO:0000256" key="3">
    <source>
        <dbReference type="ARBA" id="ARBA00022475"/>
    </source>
</evidence>
<feature type="domain" description="ABC transmembrane type-1" evidence="13">
    <location>
        <begin position="129"/>
        <end position="315"/>
    </location>
</feature>
<name>C5C0X4_BEUC1</name>
<evidence type="ECO:0000256" key="6">
    <source>
        <dbReference type="ARBA" id="ARBA00022856"/>
    </source>
</evidence>
<feature type="transmembrane region" description="Helical" evidence="12">
    <location>
        <begin position="164"/>
        <end position="184"/>
    </location>
</feature>
<evidence type="ECO:0000256" key="9">
    <source>
        <dbReference type="ARBA" id="ARBA00023136"/>
    </source>
</evidence>
<feature type="transmembrane region" description="Helical" evidence="12">
    <location>
        <begin position="190"/>
        <end position="208"/>
    </location>
</feature>
<keyword evidence="6" id="KW-0571">Peptide transport</keyword>
<keyword evidence="2 12" id="KW-0813">Transport</keyword>
<feature type="transmembrane region" description="Helical" evidence="12">
    <location>
        <begin position="129"/>
        <end position="152"/>
    </location>
</feature>
<accession>C5C0X4</accession>
<dbReference type="STRING" id="471853.Bcav_1118"/>
<comment type="subcellular location">
    <subcellularLocation>
        <location evidence="1">Cell inner membrane</location>
        <topology evidence="1">Multi-pass membrane protein</topology>
    </subcellularLocation>
    <subcellularLocation>
        <location evidence="12">Cell membrane</location>
        <topology evidence="12">Multi-pass membrane protein</topology>
    </subcellularLocation>
</comment>
<evidence type="ECO:0000256" key="1">
    <source>
        <dbReference type="ARBA" id="ARBA00004429"/>
    </source>
</evidence>
<feature type="transmembrane region" description="Helical" evidence="12">
    <location>
        <begin position="243"/>
        <end position="261"/>
    </location>
</feature>
<evidence type="ECO:0000256" key="10">
    <source>
        <dbReference type="ARBA" id="ARBA00024202"/>
    </source>
</evidence>
<keyword evidence="15" id="KW-1185">Reference proteome</keyword>
<dbReference type="Proteomes" id="UP000007962">
    <property type="component" value="Chromosome"/>
</dbReference>
<dbReference type="GO" id="GO:0015031">
    <property type="term" value="P:protein transport"/>
    <property type="evidence" value="ECO:0007669"/>
    <property type="project" value="UniProtKB-KW"/>
</dbReference>
<keyword evidence="9 12" id="KW-0472">Membrane</keyword>
<evidence type="ECO:0000256" key="7">
    <source>
        <dbReference type="ARBA" id="ARBA00022927"/>
    </source>
</evidence>
<evidence type="ECO:0000313" key="14">
    <source>
        <dbReference type="EMBL" id="ACQ79378.1"/>
    </source>
</evidence>
<dbReference type="CDD" id="cd06261">
    <property type="entry name" value="TM_PBP2"/>
    <property type="match status" value="1"/>
</dbReference>
<feature type="transmembrane region" description="Helical" evidence="12">
    <location>
        <begin position="296"/>
        <end position="318"/>
    </location>
</feature>
<dbReference type="AlphaFoldDB" id="C5C0X4"/>
<dbReference type="PANTHER" id="PTHR43386">
    <property type="entry name" value="OLIGOPEPTIDE TRANSPORT SYSTEM PERMEASE PROTEIN APPC"/>
    <property type="match status" value="1"/>
</dbReference>
<gene>
    <name evidence="14" type="ordered locus">Bcav_1118</name>
</gene>
<dbReference type="InterPro" id="IPR035906">
    <property type="entry name" value="MetI-like_sf"/>
</dbReference>
<evidence type="ECO:0000313" key="15">
    <source>
        <dbReference type="Proteomes" id="UP000007962"/>
    </source>
</evidence>
<dbReference type="RefSeq" id="WP_015881618.1">
    <property type="nucleotide sequence ID" value="NC_012669.1"/>
</dbReference>
<organism evidence="14 15">
    <name type="scientific">Beutenbergia cavernae (strain ATCC BAA-8 / DSM 12333 / CCUG 43141 / JCM 11478 / NBRC 16432 / NCIMB 13614 / HKI 0122)</name>
    <dbReference type="NCBI Taxonomy" id="471853"/>
    <lineage>
        <taxon>Bacteria</taxon>
        <taxon>Bacillati</taxon>
        <taxon>Actinomycetota</taxon>
        <taxon>Actinomycetes</taxon>
        <taxon>Micrococcales</taxon>
        <taxon>Beutenbergiaceae</taxon>
        <taxon>Beutenbergia</taxon>
    </lineage>
</organism>
<keyword evidence="8 12" id="KW-1133">Transmembrane helix</keyword>
<protein>
    <recommendedName>
        <fullName evidence="11">Oligopeptide transport system permease protein OppC</fullName>
    </recommendedName>
</protein>
<sequence length="354" mass="38170">MSNETPEPTASGSQDQLENALELRETEGLSQGQIVRRRFLRHRGAVIGLVVFLLIVLLAFTSIGVGGWTGWWPKNAVDRYPVLAGGSPTLEMPAWLGGPGFAIGEHPFGQDEIGRDVFARTMRGTQTSIIVMVVLGFVATTVGIVVGALSGYFRGKADQTLMRLTDLIIILPAIVIGAVLGKQFGGADPVPLALILGLVIWPGLARLVRGEFLSLREREFVDAARVAGASSGRIIFKHMLPNAMGVIIVNTTLMLSTAILLETSLSYLGFGITQPNVSLGYLISEYQSAFSTRPWLFWWPGLFIVSIALCVNFVGDGLRDAFDPRQKRIPSERKMARAARRQAARAGAGAPGQA</sequence>
<dbReference type="eggNOG" id="COG1173">
    <property type="taxonomic scope" value="Bacteria"/>
</dbReference>
<dbReference type="HOGENOM" id="CLU_028518_1_3_11"/>